<feature type="transmembrane region" description="Helical" evidence="9">
    <location>
        <begin position="523"/>
        <end position="543"/>
    </location>
</feature>
<evidence type="ECO:0000256" key="1">
    <source>
        <dbReference type="ARBA" id="ARBA00004141"/>
    </source>
</evidence>
<feature type="domain" description="Major facilitator superfamily (MFS) profile" evidence="10">
    <location>
        <begin position="136"/>
        <end position="578"/>
    </location>
</feature>
<keyword evidence="12" id="KW-1185">Reference proteome</keyword>
<dbReference type="PANTHER" id="PTHR48020:SF25">
    <property type="entry name" value="SUGAR TRANSPORTER, PUTATIVE (AFU_ORTHOLOGUE AFUA_7G05830)-RELATED"/>
    <property type="match status" value="1"/>
</dbReference>
<accession>A0A6A5WWN0</accession>
<evidence type="ECO:0000256" key="9">
    <source>
        <dbReference type="SAM" id="Phobius"/>
    </source>
</evidence>
<dbReference type="InterPro" id="IPR020846">
    <property type="entry name" value="MFS_dom"/>
</dbReference>
<dbReference type="PRINTS" id="PR00171">
    <property type="entry name" value="SUGRTRNSPORT"/>
</dbReference>
<feature type="region of interest" description="Disordered" evidence="8">
    <location>
        <begin position="1"/>
        <end position="46"/>
    </location>
</feature>
<keyword evidence="3 7" id="KW-0813">Transport</keyword>
<protein>
    <submittedName>
        <fullName evidence="11">Proton myo-inositol cotransporter</fullName>
    </submittedName>
</protein>
<dbReference type="SUPFAM" id="SSF103473">
    <property type="entry name" value="MFS general substrate transporter"/>
    <property type="match status" value="1"/>
</dbReference>
<dbReference type="Gene3D" id="1.20.1250.20">
    <property type="entry name" value="MFS general substrate transporter like domains"/>
    <property type="match status" value="1"/>
</dbReference>
<evidence type="ECO:0000256" key="8">
    <source>
        <dbReference type="SAM" id="MobiDB-lite"/>
    </source>
</evidence>
<evidence type="ECO:0000256" key="5">
    <source>
        <dbReference type="ARBA" id="ARBA00022989"/>
    </source>
</evidence>
<evidence type="ECO:0000259" key="10">
    <source>
        <dbReference type="PROSITE" id="PS50850"/>
    </source>
</evidence>
<dbReference type="PANTHER" id="PTHR48020">
    <property type="entry name" value="PROTON MYO-INOSITOL COTRANSPORTER"/>
    <property type="match status" value="1"/>
</dbReference>
<keyword evidence="4 9" id="KW-0812">Transmembrane</keyword>
<evidence type="ECO:0000256" key="4">
    <source>
        <dbReference type="ARBA" id="ARBA00022692"/>
    </source>
</evidence>
<keyword evidence="5 9" id="KW-1133">Transmembrane helix</keyword>
<dbReference type="GO" id="GO:0015791">
    <property type="term" value="P:polyol transmembrane transport"/>
    <property type="evidence" value="ECO:0007669"/>
    <property type="project" value="UniProtKB-ARBA"/>
</dbReference>
<evidence type="ECO:0000256" key="2">
    <source>
        <dbReference type="ARBA" id="ARBA00010992"/>
    </source>
</evidence>
<dbReference type="PROSITE" id="PS50850">
    <property type="entry name" value="MFS"/>
    <property type="match status" value="1"/>
</dbReference>
<feature type="transmembrane region" description="Helical" evidence="9">
    <location>
        <begin position="484"/>
        <end position="502"/>
    </location>
</feature>
<evidence type="ECO:0000313" key="12">
    <source>
        <dbReference type="Proteomes" id="UP000799779"/>
    </source>
</evidence>
<proteinExistence type="inferred from homology"/>
<comment type="subcellular location">
    <subcellularLocation>
        <location evidence="1">Membrane</location>
        <topology evidence="1">Multi-pass membrane protein</topology>
    </subcellularLocation>
</comment>
<feature type="transmembrane region" description="Helical" evidence="9">
    <location>
        <begin position="176"/>
        <end position="196"/>
    </location>
</feature>
<dbReference type="AlphaFoldDB" id="A0A6A5WWN0"/>
<keyword evidence="6 9" id="KW-0472">Membrane</keyword>
<feature type="transmembrane region" description="Helical" evidence="9">
    <location>
        <begin position="396"/>
        <end position="414"/>
    </location>
</feature>
<organism evidence="11 12">
    <name type="scientific">Amniculicola lignicola CBS 123094</name>
    <dbReference type="NCBI Taxonomy" id="1392246"/>
    <lineage>
        <taxon>Eukaryota</taxon>
        <taxon>Fungi</taxon>
        <taxon>Dikarya</taxon>
        <taxon>Ascomycota</taxon>
        <taxon>Pezizomycotina</taxon>
        <taxon>Dothideomycetes</taxon>
        <taxon>Pleosporomycetidae</taxon>
        <taxon>Pleosporales</taxon>
        <taxon>Amniculicolaceae</taxon>
        <taxon>Amniculicola</taxon>
    </lineage>
</organism>
<feature type="transmembrane region" description="Helical" evidence="9">
    <location>
        <begin position="456"/>
        <end position="478"/>
    </location>
</feature>
<feature type="compositionally biased region" description="Basic and acidic residues" evidence="8">
    <location>
        <begin position="1"/>
        <end position="28"/>
    </location>
</feature>
<sequence length="640" mass="72160">MATAGEHIESAEKRSHSLNSIEHKEHKNSISSQPTHRPSVAASAAERARRNINAKLANPLQGYNYNELHKMGRAYAYENSLGEKDDIRAMEIGACLARNPENMENLRELGCTQEEEEILKKEVSHRWSQPRTLYLVIVLCSVCAAVQGMDETVVNGAQLFYLGQFGIGGDDPRSTWLAGLTNSAPYMCCAFIGCWLTTPFNNWFGRRGTIFITCLFSALACFWQGFVNTWWHMFIARFALGFGIGPKSATVPIYAAECTPPAIRGALVMQWQMWTAFGIMVGYAADLAFYTVPDPANITGLNWRLMMASAMLPAVIVCCFVFLCPESPRWYMSKGRHANAYEAMCQLRYCKIQAARDVFYMAELLKAEENMKIGQSKIKELYTVPRNRRAMLASEIVMFMQQFCGVNVIAYYSSSIFKDSGFNDQSALAASLGFGVINFLFAIPAIYTIDTFGRRNLLLTTFPMMSVFLLFTGFSFYIPEGETARVACIALGIYLFGIVYSPGEGPVPFTYSAEAYPLYIRTIGMSLATATTWFFNFVLSITWPSLLQAFKPQGAFGWYAAWNLIGWVLVLLFLPETKGKTLEELDQVFSVPTHIHAAYGLRQVPYFFRRYFLRQKIEPEKLYEREHYDEGAVGEDMNVV</sequence>
<dbReference type="GO" id="GO:0022857">
    <property type="term" value="F:transmembrane transporter activity"/>
    <property type="evidence" value="ECO:0007669"/>
    <property type="project" value="InterPro"/>
</dbReference>
<dbReference type="Proteomes" id="UP000799779">
    <property type="component" value="Unassembled WGS sequence"/>
</dbReference>
<evidence type="ECO:0000256" key="7">
    <source>
        <dbReference type="RuleBase" id="RU003346"/>
    </source>
</evidence>
<dbReference type="GO" id="GO:0015798">
    <property type="term" value="P:myo-inositol transport"/>
    <property type="evidence" value="ECO:0007669"/>
    <property type="project" value="UniProtKB-ARBA"/>
</dbReference>
<feature type="transmembrane region" description="Helical" evidence="9">
    <location>
        <begin position="426"/>
        <end position="449"/>
    </location>
</feature>
<dbReference type="EMBL" id="ML977564">
    <property type="protein sequence ID" value="KAF2005149.1"/>
    <property type="molecule type" value="Genomic_DNA"/>
</dbReference>
<feature type="transmembrane region" description="Helical" evidence="9">
    <location>
        <begin position="305"/>
        <end position="324"/>
    </location>
</feature>
<dbReference type="InterPro" id="IPR036259">
    <property type="entry name" value="MFS_trans_sf"/>
</dbReference>
<dbReference type="InterPro" id="IPR050814">
    <property type="entry name" value="Myo-inositol_Transporter"/>
</dbReference>
<feature type="transmembrane region" description="Helical" evidence="9">
    <location>
        <begin position="267"/>
        <end position="285"/>
    </location>
</feature>
<gene>
    <name evidence="11" type="ORF">P154DRAFT_353803</name>
</gene>
<feature type="transmembrane region" description="Helical" evidence="9">
    <location>
        <begin position="132"/>
        <end position="149"/>
    </location>
</feature>
<evidence type="ECO:0000256" key="3">
    <source>
        <dbReference type="ARBA" id="ARBA00022448"/>
    </source>
</evidence>
<dbReference type="FunFam" id="1.20.1250.20:FF:000100">
    <property type="entry name" value="MFS sugar transporter, putative"/>
    <property type="match status" value="1"/>
</dbReference>
<evidence type="ECO:0000256" key="6">
    <source>
        <dbReference type="ARBA" id="ARBA00023136"/>
    </source>
</evidence>
<feature type="transmembrane region" description="Helical" evidence="9">
    <location>
        <begin position="233"/>
        <end position="255"/>
    </location>
</feature>
<dbReference type="InterPro" id="IPR005828">
    <property type="entry name" value="MFS_sugar_transport-like"/>
</dbReference>
<feature type="transmembrane region" description="Helical" evidence="9">
    <location>
        <begin position="208"/>
        <end position="227"/>
    </location>
</feature>
<dbReference type="OrthoDB" id="5290825at2759"/>
<dbReference type="NCBIfam" id="TIGR00879">
    <property type="entry name" value="SP"/>
    <property type="match status" value="1"/>
</dbReference>
<evidence type="ECO:0000313" key="11">
    <source>
        <dbReference type="EMBL" id="KAF2005149.1"/>
    </source>
</evidence>
<reference evidence="11" key="1">
    <citation type="journal article" date="2020" name="Stud. Mycol.">
        <title>101 Dothideomycetes genomes: a test case for predicting lifestyles and emergence of pathogens.</title>
        <authorList>
            <person name="Haridas S."/>
            <person name="Albert R."/>
            <person name="Binder M."/>
            <person name="Bloem J."/>
            <person name="Labutti K."/>
            <person name="Salamov A."/>
            <person name="Andreopoulos B."/>
            <person name="Baker S."/>
            <person name="Barry K."/>
            <person name="Bills G."/>
            <person name="Bluhm B."/>
            <person name="Cannon C."/>
            <person name="Castanera R."/>
            <person name="Culley D."/>
            <person name="Daum C."/>
            <person name="Ezra D."/>
            <person name="Gonzalez J."/>
            <person name="Henrissat B."/>
            <person name="Kuo A."/>
            <person name="Liang C."/>
            <person name="Lipzen A."/>
            <person name="Lutzoni F."/>
            <person name="Magnuson J."/>
            <person name="Mondo S."/>
            <person name="Nolan M."/>
            <person name="Ohm R."/>
            <person name="Pangilinan J."/>
            <person name="Park H.-J."/>
            <person name="Ramirez L."/>
            <person name="Alfaro M."/>
            <person name="Sun H."/>
            <person name="Tritt A."/>
            <person name="Yoshinaga Y."/>
            <person name="Zwiers L.-H."/>
            <person name="Turgeon B."/>
            <person name="Goodwin S."/>
            <person name="Spatafora J."/>
            <person name="Crous P."/>
            <person name="Grigoriev I."/>
        </authorList>
    </citation>
    <scope>NUCLEOTIDE SEQUENCE</scope>
    <source>
        <strain evidence="11">CBS 123094</strain>
    </source>
</reference>
<feature type="transmembrane region" description="Helical" evidence="9">
    <location>
        <begin position="555"/>
        <end position="574"/>
    </location>
</feature>
<name>A0A6A5WWN0_9PLEO</name>
<dbReference type="GO" id="GO:0016020">
    <property type="term" value="C:membrane"/>
    <property type="evidence" value="ECO:0007669"/>
    <property type="project" value="UniProtKB-SubCell"/>
</dbReference>
<comment type="similarity">
    <text evidence="2 7">Belongs to the major facilitator superfamily. Sugar transporter (TC 2.A.1.1) family.</text>
</comment>
<dbReference type="InterPro" id="IPR003663">
    <property type="entry name" value="Sugar/inositol_transpt"/>
</dbReference>
<dbReference type="Pfam" id="PF00083">
    <property type="entry name" value="Sugar_tr"/>
    <property type="match status" value="1"/>
</dbReference>